<proteinExistence type="predicted"/>
<dbReference type="EnsemblMetazoa" id="XM_038202980.1">
    <property type="protein sequence ID" value="XP_038058908.1"/>
    <property type="gene ID" value="LOC119730191"/>
</dbReference>
<evidence type="ECO:0000313" key="1">
    <source>
        <dbReference type="EnsemblMetazoa" id="XP_038058908.1"/>
    </source>
</evidence>
<organism evidence="1 2">
    <name type="scientific">Patiria miniata</name>
    <name type="common">Bat star</name>
    <name type="synonym">Asterina miniata</name>
    <dbReference type="NCBI Taxonomy" id="46514"/>
    <lineage>
        <taxon>Eukaryota</taxon>
        <taxon>Metazoa</taxon>
        <taxon>Echinodermata</taxon>
        <taxon>Eleutherozoa</taxon>
        <taxon>Asterozoa</taxon>
        <taxon>Asteroidea</taxon>
        <taxon>Valvatacea</taxon>
        <taxon>Valvatida</taxon>
        <taxon>Asterinidae</taxon>
        <taxon>Patiria</taxon>
    </lineage>
</organism>
<evidence type="ECO:0000313" key="2">
    <source>
        <dbReference type="Proteomes" id="UP000887568"/>
    </source>
</evidence>
<dbReference type="OrthoDB" id="447743at2759"/>
<accession>A0A914A525</accession>
<dbReference type="RefSeq" id="XP_038058908.1">
    <property type="nucleotide sequence ID" value="XM_038202980.1"/>
</dbReference>
<name>A0A914A525_PATMI</name>
<dbReference type="AlphaFoldDB" id="A0A914A525"/>
<evidence type="ECO:0008006" key="3">
    <source>
        <dbReference type="Google" id="ProtNLM"/>
    </source>
</evidence>
<reference evidence="1" key="1">
    <citation type="submission" date="2022-11" db="UniProtKB">
        <authorList>
            <consortium name="EnsemblMetazoa"/>
        </authorList>
    </citation>
    <scope>IDENTIFICATION</scope>
</reference>
<dbReference type="Proteomes" id="UP000887568">
    <property type="component" value="Unplaced"/>
</dbReference>
<dbReference type="GeneID" id="119730191"/>
<protein>
    <recommendedName>
        <fullName evidence="3">Reverse transcriptase</fullName>
    </recommendedName>
</protein>
<dbReference type="OMA" id="NARHEPH"/>
<sequence length="376" mass="42625">MFHTKTLNLPYLPQLEQKCKINLSLSIFKNGGDPMITQNLTDSLYSRTTSDEWVGAVPKIFRSAVDKVRDLVSSDPATNPHPPSRWIKQHVRTDHDDQWESQLQDLQVQSKLLDIIVLEDESEAWKCVRYSLPSGQLAFLIRAGCDTLPSPVNLARWKVQHDTRCGLCHQPRCTLAHILSACQKALTLGHYTWRHDCVLKCIARHLAINTEKSEQELLLRVDLPGMLTEQSTIPASVCTTNLRPDIFLQCGESRGIVGELTIPNNSTTNLENAKIRKSTKYLGLVADLSEHFEDVDLVTLEVGALGHYHPHDLMAAMSILMPGTSKRTIKSLLTDIVRTVVNASYTVFSNRRVEDDWAHKPFIYYHHDKRVYEIPI</sequence>
<keyword evidence="2" id="KW-1185">Reference proteome</keyword>